<evidence type="ECO:0000313" key="1">
    <source>
        <dbReference type="EMBL" id="GAC32904.1"/>
    </source>
</evidence>
<protein>
    <submittedName>
        <fullName evidence="1">Uncharacterized protein</fullName>
    </submittedName>
</protein>
<name>K6YJK4_9ALTE</name>
<gene>
    <name evidence="1" type="ORF">GPLA_1997</name>
</gene>
<proteinExistence type="predicted"/>
<dbReference type="RefSeq" id="WP_007104688.1">
    <property type="nucleotide sequence ID" value="NZ_BAER01000045.1"/>
</dbReference>
<dbReference type="STRING" id="1129793.GPLA_1997"/>
<keyword evidence="2" id="KW-1185">Reference proteome</keyword>
<accession>K6YJK4</accession>
<dbReference type="OrthoDB" id="6381296at2"/>
<dbReference type="Proteomes" id="UP000006322">
    <property type="component" value="Unassembled WGS sequence"/>
</dbReference>
<evidence type="ECO:0000313" key="2">
    <source>
        <dbReference type="Proteomes" id="UP000006322"/>
    </source>
</evidence>
<reference evidence="2" key="1">
    <citation type="journal article" date="2014" name="Environ. Microbiol.">
        <title>Comparative genomics of the marine bacterial genus Glaciecola reveals the high degree of genomic diversity and genomic characteristic for cold adaptation.</title>
        <authorList>
            <person name="Qin Q.L."/>
            <person name="Xie B.B."/>
            <person name="Yu Y."/>
            <person name="Shu Y.L."/>
            <person name="Rong J.C."/>
            <person name="Zhang Y.J."/>
            <person name="Zhao D.L."/>
            <person name="Chen X.L."/>
            <person name="Zhang X.Y."/>
            <person name="Chen B."/>
            <person name="Zhou B.C."/>
            <person name="Zhang Y.Z."/>
        </authorList>
    </citation>
    <scope>NUCLEOTIDE SEQUENCE [LARGE SCALE GENOMIC DNA]</scope>
    <source>
        <strain evidence="2">LMG 21857</strain>
    </source>
</reference>
<dbReference type="AlphaFoldDB" id="K6YJK4"/>
<dbReference type="EMBL" id="BAER01000045">
    <property type="protein sequence ID" value="GAC32904.1"/>
    <property type="molecule type" value="Genomic_DNA"/>
</dbReference>
<comment type="caution">
    <text evidence="1">The sequence shown here is derived from an EMBL/GenBank/DDBJ whole genome shotgun (WGS) entry which is preliminary data.</text>
</comment>
<organism evidence="1 2">
    <name type="scientific">Paraglaciecola polaris LMG 21857</name>
    <dbReference type="NCBI Taxonomy" id="1129793"/>
    <lineage>
        <taxon>Bacteria</taxon>
        <taxon>Pseudomonadati</taxon>
        <taxon>Pseudomonadota</taxon>
        <taxon>Gammaproteobacteria</taxon>
        <taxon>Alteromonadales</taxon>
        <taxon>Alteromonadaceae</taxon>
        <taxon>Paraglaciecola</taxon>
    </lineage>
</organism>
<sequence>MAGSLTNGLLKRGDSLAVSQGQLTITPKSGEPVPLDWLAANRRKIMSEIAMQSGHSIYSYAYYQTGIYNNGRSPGVMIRFVDLLTGEDAYAVFNADLKRQRTTKNKRAGEPLPEGQFRIGERSALYLLWIKTPLDIPRRFAEWHKSMSKLQQVYFVAQSSSGGKLANKSIQPLALSTTKLMQLFGDNVATSQRQGSDNLGTSNGDKLRGQRLVTSSGDKHIARTQASNALEPDPKCVSKQVRVSESAGNLSACATNRVLSNQVMTCEVVPISHTKKLPQEQSNEEWLQDYDSAS</sequence>